<gene>
    <name evidence="1" type="ORF">EVAR_78598_1</name>
</gene>
<evidence type="ECO:0000313" key="1">
    <source>
        <dbReference type="EMBL" id="GBP22422.1"/>
    </source>
</evidence>
<protein>
    <submittedName>
        <fullName evidence="1">Uncharacterized protein</fullName>
    </submittedName>
</protein>
<comment type="caution">
    <text evidence="1">The sequence shown here is derived from an EMBL/GenBank/DDBJ whole genome shotgun (WGS) entry which is preliminary data.</text>
</comment>
<dbReference type="Proteomes" id="UP000299102">
    <property type="component" value="Unassembled WGS sequence"/>
</dbReference>
<dbReference type="AlphaFoldDB" id="A0A4C1U7Q7"/>
<reference evidence="1 2" key="1">
    <citation type="journal article" date="2019" name="Commun. Biol.">
        <title>The bagworm genome reveals a unique fibroin gene that provides high tensile strength.</title>
        <authorList>
            <person name="Kono N."/>
            <person name="Nakamura H."/>
            <person name="Ohtoshi R."/>
            <person name="Tomita M."/>
            <person name="Numata K."/>
            <person name="Arakawa K."/>
        </authorList>
    </citation>
    <scope>NUCLEOTIDE SEQUENCE [LARGE SCALE GENOMIC DNA]</scope>
</reference>
<evidence type="ECO:0000313" key="2">
    <source>
        <dbReference type="Proteomes" id="UP000299102"/>
    </source>
</evidence>
<name>A0A4C1U7Q7_EUMVA</name>
<proteinExistence type="predicted"/>
<dbReference type="EMBL" id="BGZK01000140">
    <property type="protein sequence ID" value="GBP22422.1"/>
    <property type="molecule type" value="Genomic_DNA"/>
</dbReference>
<organism evidence="1 2">
    <name type="scientific">Eumeta variegata</name>
    <name type="common">Bagworm moth</name>
    <name type="synonym">Eumeta japonica</name>
    <dbReference type="NCBI Taxonomy" id="151549"/>
    <lineage>
        <taxon>Eukaryota</taxon>
        <taxon>Metazoa</taxon>
        <taxon>Ecdysozoa</taxon>
        <taxon>Arthropoda</taxon>
        <taxon>Hexapoda</taxon>
        <taxon>Insecta</taxon>
        <taxon>Pterygota</taxon>
        <taxon>Neoptera</taxon>
        <taxon>Endopterygota</taxon>
        <taxon>Lepidoptera</taxon>
        <taxon>Glossata</taxon>
        <taxon>Ditrysia</taxon>
        <taxon>Tineoidea</taxon>
        <taxon>Psychidae</taxon>
        <taxon>Oiketicinae</taxon>
        <taxon>Eumeta</taxon>
    </lineage>
</organism>
<sequence length="125" mass="13400">MNRCVCLSPTLSLALGGLTVLEEGTRAFHFLCLSLSLLGGLTMPEWKGRVPSPASFLCSRSTARTSRPGVSCCDKAQLDQINSNIGSGREPAEPVSRLPENFVQHVCGMTSHSQSETVPVPQEDI</sequence>
<keyword evidence="2" id="KW-1185">Reference proteome</keyword>
<accession>A0A4C1U7Q7</accession>